<gene>
    <name evidence="2" type="ORF">Sradi_1520600</name>
</gene>
<name>A0AAW2U876_SESRA</name>
<reference evidence="2" key="1">
    <citation type="submission" date="2020-06" db="EMBL/GenBank/DDBJ databases">
        <authorList>
            <person name="Li T."/>
            <person name="Hu X."/>
            <person name="Zhang T."/>
            <person name="Song X."/>
            <person name="Zhang H."/>
            <person name="Dai N."/>
            <person name="Sheng W."/>
            <person name="Hou X."/>
            <person name="Wei L."/>
        </authorList>
    </citation>
    <scope>NUCLEOTIDE SEQUENCE</scope>
    <source>
        <strain evidence="2">G02</strain>
        <tissue evidence="2">Leaf</tissue>
    </source>
</reference>
<organism evidence="2">
    <name type="scientific">Sesamum radiatum</name>
    <name type="common">Black benniseed</name>
    <dbReference type="NCBI Taxonomy" id="300843"/>
    <lineage>
        <taxon>Eukaryota</taxon>
        <taxon>Viridiplantae</taxon>
        <taxon>Streptophyta</taxon>
        <taxon>Embryophyta</taxon>
        <taxon>Tracheophyta</taxon>
        <taxon>Spermatophyta</taxon>
        <taxon>Magnoliopsida</taxon>
        <taxon>eudicotyledons</taxon>
        <taxon>Gunneridae</taxon>
        <taxon>Pentapetalae</taxon>
        <taxon>asterids</taxon>
        <taxon>lamiids</taxon>
        <taxon>Lamiales</taxon>
        <taxon>Pedaliaceae</taxon>
        <taxon>Sesamum</taxon>
    </lineage>
</organism>
<dbReference type="PANTHER" id="PTHR46890:SF48">
    <property type="entry name" value="RNA-DIRECTED DNA POLYMERASE"/>
    <property type="match status" value="1"/>
</dbReference>
<evidence type="ECO:0000259" key="1">
    <source>
        <dbReference type="Pfam" id="PF00078"/>
    </source>
</evidence>
<dbReference type="Pfam" id="PF00078">
    <property type="entry name" value="RVT_1"/>
    <property type="match status" value="1"/>
</dbReference>
<sequence>MNNELIQPFTTKEIKQALDQMHPLKSPGPDNMSAIFYQEFWSIVGADVKVFVNRLKPFLDTNISTSQSAFVPRRLITDNIHVVYELNHYLSHKNWGNVGHVSLKLDISKAYNRVEWCFLERVLNKLGSHSRFVELIMTCVTTVSFSFLLNGEQFGFLRSKRCLRQGDPLLPYRFFALCRSIKQHDSEGRG</sequence>
<protein>
    <recommendedName>
        <fullName evidence="1">Reverse transcriptase domain-containing protein</fullName>
    </recommendedName>
</protein>
<dbReference type="AlphaFoldDB" id="A0AAW2U876"/>
<dbReference type="InterPro" id="IPR052343">
    <property type="entry name" value="Retrotransposon-Effector_Assoc"/>
</dbReference>
<dbReference type="PANTHER" id="PTHR46890">
    <property type="entry name" value="NON-LTR RETROLELEMENT REVERSE TRANSCRIPTASE-LIKE PROTEIN-RELATED"/>
    <property type="match status" value="1"/>
</dbReference>
<reference evidence="2" key="2">
    <citation type="journal article" date="2024" name="Plant">
        <title>Genomic evolution and insights into agronomic trait innovations of Sesamum species.</title>
        <authorList>
            <person name="Miao H."/>
            <person name="Wang L."/>
            <person name="Qu L."/>
            <person name="Liu H."/>
            <person name="Sun Y."/>
            <person name="Le M."/>
            <person name="Wang Q."/>
            <person name="Wei S."/>
            <person name="Zheng Y."/>
            <person name="Lin W."/>
            <person name="Duan Y."/>
            <person name="Cao H."/>
            <person name="Xiong S."/>
            <person name="Wang X."/>
            <person name="Wei L."/>
            <person name="Li C."/>
            <person name="Ma Q."/>
            <person name="Ju M."/>
            <person name="Zhao R."/>
            <person name="Li G."/>
            <person name="Mu C."/>
            <person name="Tian Q."/>
            <person name="Mei H."/>
            <person name="Zhang T."/>
            <person name="Gao T."/>
            <person name="Zhang H."/>
        </authorList>
    </citation>
    <scope>NUCLEOTIDE SEQUENCE</scope>
    <source>
        <strain evidence="2">G02</strain>
    </source>
</reference>
<evidence type="ECO:0000313" key="2">
    <source>
        <dbReference type="EMBL" id="KAL0413189.1"/>
    </source>
</evidence>
<comment type="caution">
    <text evidence="2">The sequence shown here is derived from an EMBL/GenBank/DDBJ whole genome shotgun (WGS) entry which is preliminary data.</text>
</comment>
<dbReference type="EMBL" id="JACGWJ010000006">
    <property type="protein sequence ID" value="KAL0413189.1"/>
    <property type="molecule type" value="Genomic_DNA"/>
</dbReference>
<proteinExistence type="predicted"/>
<dbReference type="InterPro" id="IPR000477">
    <property type="entry name" value="RT_dom"/>
</dbReference>
<feature type="domain" description="Reverse transcriptase" evidence="1">
    <location>
        <begin position="49"/>
        <end position="174"/>
    </location>
</feature>
<accession>A0AAW2U876</accession>